<dbReference type="InterPro" id="IPR051426">
    <property type="entry name" value="Peflin/Sorcin_CaBP"/>
</dbReference>
<comment type="subcellular location">
    <subcellularLocation>
        <location evidence="1">Cytoplasm</location>
    </subcellularLocation>
</comment>
<feature type="compositionally biased region" description="Low complexity" evidence="6">
    <location>
        <begin position="76"/>
        <end position="87"/>
    </location>
</feature>
<dbReference type="Gene3D" id="1.10.238.10">
    <property type="entry name" value="EF-hand"/>
    <property type="match status" value="1"/>
</dbReference>
<sequence>MAYNKGYNPDALPAHAEPEQAAQMLGSGSSPSSSQQTVPGASRPHANSRPEQSSYYNKPPPPAPQNLRPGDDSYHRNSYGSGSSSRPSPTPVNAGDRPRYEERESDSGGYGSPPPQNYGFGSLDARPSGHSRPPVQRPPATPAPGRGDEGNRERDREREALWPIFRAVDKDGTNQLSESELRAALVNGDWTPFDPHTVKMMIRMFDTDRSGTISFDEFCGLWSFLSAWRTLFDRFDADRSGNISLSEFSSALVAFGYRLSPSFVSLLFSTYDRRGERAIGFDLFVQACISLKRMTDVFKRYDEDRDGYITLSFEEFLTGAQQLFLFNSISSVTDTGLY</sequence>
<accession>A0A6G1GJH8</accession>
<dbReference type="GO" id="GO:0005737">
    <property type="term" value="C:cytoplasm"/>
    <property type="evidence" value="ECO:0007669"/>
    <property type="project" value="UniProtKB-SubCell"/>
</dbReference>
<feature type="compositionally biased region" description="Basic and acidic residues" evidence="6">
    <location>
        <begin position="96"/>
        <end position="106"/>
    </location>
</feature>
<evidence type="ECO:0000256" key="6">
    <source>
        <dbReference type="SAM" id="MobiDB-lite"/>
    </source>
</evidence>
<feature type="compositionally biased region" description="Basic and acidic residues" evidence="6">
    <location>
        <begin position="146"/>
        <end position="158"/>
    </location>
</feature>
<dbReference type="PANTHER" id="PTHR46212">
    <property type="entry name" value="PEFLIN"/>
    <property type="match status" value="1"/>
</dbReference>
<dbReference type="EMBL" id="ML977211">
    <property type="protein sequence ID" value="KAF1981012.1"/>
    <property type="molecule type" value="Genomic_DNA"/>
</dbReference>
<evidence type="ECO:0000256" key="4">
    <source>
        <dbReference type="ARBA" id="ARBA00022737"/>
    </source>
</evidence>
<protein>
    <submittedName>
        <fullName evidence="8">EF-hand</fullName>
    </submittedName>
</protein>
<dbReference type="PANTHER" id="PTHR46212:SF3">
    <property type="entry name" value="GH27120P"/>
    <property type="match status" value="1"/>
</dbReference>
<dbReference type="Pfam" id="PF13499">
    <property type="entry name" value="EF-hand_7"/>
    <property type="match status" value="1"/>
</dbReference>
<keyword evidence="9" id="KW-1185">Reference proteome</keyword>
<evidence type="ECO:0000256" key="5">
    <source>
        <dbReference type="ARBA" id="ARBA00022837"/>
    </source>
</evidence>
<dbReference type="PROSITE" id="PS00018">
    <property type="entry name" value="EF_HAND_1"/>
    <property type="match status" value="2"/>
</dbReference>
<keyword evidence="5" id="KW-0106">Calcium</keyword>
<evidence type="ECO:0000313" key="9">
    <source>
        <dbReference type="Proteomes" id="UP000800041"/>
    </source>
</evidence>
<dbReference type="PROSITE" id="PS50222">
    <property type="entry name" value="EF_HAND_2"/>
    <property type="match status" value="3"/>
</dbReference>
<reference evidence="8" key="1">
    <citation type="journal article" date="2020" name="Stud. Mycol.">
        <title>101 Dothideomycetes genomes: a test case for predicting lifestyles and emergence of pathogens.</title>
        <authorList>
            <person name="Haridas S."/>
            <person name="Albert R."/>
            <person name="Binder M."/>
            <person name="Bloem J."/>
            <person name="Labutti K."/>
            <person name="Salamov A."/>
            <person name="Andreopoulos B."/>
            <person name="Baker S."/>
            <person name="Barry K."/>
            <person name="Bills G."/>
            <person name="Bluhm B."/>
            <person name="Cannon C."/>
            <person name="Castanera R."/>
            <person name="Culley D."/>
            <person name="Daum C."/>
            <person name="Ezra D."/>
            <person name="Gonzalez J."/>
            <person name="Henrissat B."/>
            <person name="Kuo A."/>
            <person name="Liang C."/>
            <person name="Lipzen A."/>
            <person name="Lutzoni F."/>
            <person name="Magnuson J."/>
            <person name="Mondo S."/>
            <person name="Nolan M."/>
            <person name="Ohm R."/>
            <person name="Pangilinan J."/>
            <person name="Park H.-J."/>
            <person name="Ramirez L."/>
            <person name="Alfaro M."/>
            <person name="Sun H."/>
            <person name="Tritt A."/>
            <person name="Yoshinaga Y."/>
            <person name="Zwiers L.-H."/>
            <person name="Turgeon B."/>
            <person name="Goodwin S."/>
            <person name="Spatafora J."/>
            <person name="Crous P."/>
            <person name="Grigoriev I."/>
        </authorList>
    </citation>
    <scope>NUCLEOTIDE SEQUENCE</scope>
    <source>
        <strain evidence="8">CBS 113979</strain>
    </source>
</reference>
<evidence type="ECO:0000313" key="8">
    <source>
        <dbReference type="EMBL" id="KAF1981012.1"/>
    </source>
</evidence>
<dbReference type="AlphaFoldDB" id="A0A6G1GJH8"/>
<dbReference type="InterPro" id="IPR018247">
    <property type="entry name" value="EF_Hand_1_Ca_BS"/>
</dbReference>
<dbReference type="SUPFAM" id="SSF47473">
    <property type="entry name" value="EF-hand"/>
    <property type="match status" value="1"/>
</dbReference>
<proteinExistence type="predicted"/>
<feature type="region of interest" description="Disordered" evidence="6">
    <location>
        <begin position="1"/>
        <end position="158"/>
    </location>
</feature>
<dbReference type="InterPro" id="IPR011992">
    <property type="entry name" value="EF-hand-dom_pair"/>
</dbReference>
<feature type="domain" description="EF-hand" evidence="7">
    <location>
        <begin position="156"/>
        <end position="191"/>
    </location>
</feature>
<dbReference type="InterPro" id="IPR002048">
    <property type="entry name" value="EF_hand_dom"/>
</dbReference>
<dbReference type="CDD" id="cd16180">
    <property type="entry name" value="EFh_PEF_Group_I"/>
    <property type="match status" value="1"/>
</dbReference>
<dbReference type="Pfam" id="PF13202">
    <property type="entry name" value="EF-hand_5"/>
    <property type="match status" value="2"/>
</dbReference>
<dbReference type="Proteomes" id="UP000800041">
    <property type="component" value="Unassembled WGS sequence"/>
</dbReference>
<feature type="domain" description="EF-hand" evidence="7">
    <location>
        <begin position="223"/>
        <end position="258"/>
    </location>
</feature>
<feature type="domain" description="EF-hand" evidence="7">
    <location>
        <begin position="289"/>
        <end position="326"/>
    </location>
</feature>
<keyword evidence="3" id="KW-0479">Metal-binding</keyword>
<evidence type="ECO:0000256" key="1">
    <source>
        <dbReference type="ARBA" id="ARBA00004496"/>
    </source>
</evidence>
<organism evidence="8 9">
    <name type="scientific">Aulographum hederae CBS 113979</name>
    <dbReference type="NCBI Taxonomy" id="1176131"/>
    <lineage>
        <taxon>Eukaryota</taxon>
        <taxon>Fungi</taxon>
        <taxon>Dikarya</taxon>
        <taxon>Ascomycota</taxon>
        <taxon>Pezizomycotina</taxon>
        <taxon>Dothideomycetes</taxon>
        <taxon>Pleosporomycetidae</taxon>
        <taxon>Aulographales</taxon>
        <taxon>Aulographaceae</taxon>
    </lineage>
</organism>
<keyword evidence="4" id="KW-0677">Repeat</keyword>
<dbReference type="GO" id="GO:0048306">
    <property type="term" value="F:calcium-dependent protein binding"/>
    <property type="evidence" value="ECO:0007669"/>
    <property type="project" value="UniProtKB-ARBA"/>
</dbReference>
<dbReference type="GO" id="GO:0005509">
    <property type="term" value="F:calcium ion binding"/>
    <property type="evidence" value="ECO:0007669"/>
    <property type="project" value="InterPro"/>
</dbReference>
<evidence type="ECO:0000256" key="3">
    <source>
        <dbReference type="ARBA" id="ARBA00022723"/>
    </source>
</evidence>
<gene>
    <name evidence="8" type="ORF">K402DRAFT_441631</name>
</gene>
<name>A0A6G1GJH8_9PEZI</name>
<evidence type="ECO:0000259" key="7">
    <source>
        <dbReference type="PROSITE" id="PS50222"/>
    </source>
</evidence>
<keyword evidence="2" id="KW-0963">Cytoplasm</keyword>
<evidence type="ECO:0000256" key="2">
    <source>
        <dbReference type="ARBA" id="ARBA00022490"/>
    </source>
</evidence>
<dbReference type="OrthoDB" id="186625at2759"/>
<dbReference type="SMART" id="SM00054">
    <property type="entry name" value="EFh"/>
    <property type="match status" value="4"/>
</dbReference>